<proteinExistence type="predicted"/>
<evidence type="ECO:0000313" key="1">
    <source>
        <dbReference type="EMBL" id="SVC76969.1"/>
    </source>
</evidence>
<feature type="non-terminal residue" evidence="1">
    <location>
        <position position="1"/>
    </location>
</feature>
<reference evidence="1" key="1">
    <citation type="submission" date="2018-05" db="EMBL/GenBank/DDBJ databases">
        <authorList>
            <person name="Lanie J.A."/>
            <person name="Ng W.-L."/>
            <person name="Kazmierczak K.M."/>
            <person name="Andrzejewski T.M."/>
            <person name="Davidsen T.M."/>
            <person name="Wayne K.J."/>
            <person name="Tettelin H."/>
            <person name="Glass J.I."/>
            <person name="Rusch D."/>
            <person name="Podicherti R."/>
            <person name="Tsui H.-C.T."/>
            <person name="Winkler M.E."/>
        </authorList>
    </citation>
    <scope>NUCLEOTIDE SEQUENCE</scope>
</reference>
<dbReference type="EMBL" id="UINC01109861">
    <property type="protein sequence ID" value="SVC76969.1"/>
    <property type="molecule type" value="Genomic_DNA"/>
</dbReference>
<organism evidence="1">
    <name type="scientific">marine metagenome</name>
    <dbReference type="NCBI Taxonomy" id="408172"/>
    <lineage>
        <taxon>unclassified sequences</taxon>
        <taxon>metagenomes</taxon>
        <taxon>ecological metagenomes</taxon>
    </lineage>
</organism>
<gene>
    <name evidence="1" type="ORF">METZ01_LOCUS329823</name>
</gene>
<protein>
    <submittedName>
        <fullName evidence="1">Uncharacterized protein</fullName>
    </submittedName>
</protein>
<accession>A0A382PUF3</accession>
<dbReference type="AlphaFoldDB" id="A0A382PUF3"/>
<name>A0A382PUF3_9ZZZZ</name>
<sequence length="53" mass="5916">EYLLDMQGVGGSKPPVPISLQEFTFREVCFSSPIQVLITFGCLTFRDIGHLNN</sequence>